<keyword evidence="2" id="KW-1185">Reference proteome</keyword>
<reference evidence="2" key="1">
    <citation type="journal article" date="2023" name="Nat. Plants">
        <title>Single-cell RNA sequencing provides a high-resolution roadmap for understanding the multicellular compartmentation of specialized metabolism.</title>
        <authorList>
            <person name="Sun S."/>
            <person name="Shen X."/>
            <person name="Li Y."/>
            <person name="Li Y."/>
            <person name="Wang S."/>
            <person name="Li R."/>
            <person name="Zhang H."/>
            <person name="Shen G."/>
            <person name="Guo B."/>
            <person name="Wei J."/>
            <person name="Xu J."/>
            <person name="St-Pierre B."/>
            <person name="Chen S."/>
            <person name="Sun C."/>
        </authorList>
    </citation>
    <scope>NUCLEOTIDE SEQUENCE [LARGE SCALE GENOMIC DNA]</scope>
</reference>
<dbReference type="EMBL" id="CM044707">
    <property type="protein sequence ID" value="KAI5655077.1"/>
    <property type="molecule type" value="Genomic_DNA"/>
</dbReference>
<evidence type="ECO:0000313" key="2">
    <source>
        <dbReference type="Proteomes" id="UP001060085"/>
    </source>
</evidence>
<proteinExistence type="predicted"/>
<gene>
    <name evidence="1" type="ORF">M9H77_32264</name>
</gene>
<accession>A0ACC0A2G6</accession>
<protein>
    <submittedName>
        <fullName evidence="1">Uncharacterized protein</fullName>
    </submittedName>
</protein>
<dbReference type="Proteomes" id="UP001060085">
    <property type="component" value="Linkage Group LG07"/>
</dbReference>
<sequence length="129" mass="14426">MFSTMCYVFSRKMHRSGLKFVENQVNGHISGLHCTWLLPRTKASSDDVDGFLTLRVDPLEEGRSTLRAWPNCAIVCNRALVWCLAGIDYEMPELGSDGLVLGIQTLSMEHHCCIICSFKLGRRSCADVS</sequence>
<organism evidence="1 2">
    <name type="scientific">Catharanthus roseus</name>
    <name type="common">Madagascar periwinkle</name>
    <name type="synonym">Vinca rosea</name>
    <dbReference type="NCBI Taxonomy" id="4058"/>
    <lineage>
        <taxon>Eukaryota</taxon>
        <taxon>Viridiplantae</taxon>
        <taxon>Streptophyta</taxon>
        <taxon>Embryophyta</taxon>
        <taxon>Tracheophyta</taxon>
        <taxon>Spermatophyta</taxon>
        <taxon>Magnoliopsida</taxon>
        <taxon>eudicotyledons</taxon>
        <taxon>Gunneridae</taxon>
        <taxon>Pentapetalae</taxon>
        <taxon>asterids</taxon>
        <taxon>lamiids</taxon>
        <taxon>Gentianales</taxon>
        <taxon>Apocynaceae</taxon>
        <taxon>Rauvolfioideae</taxon>
        <taxon>Vinceae</taxon>
        <taxon>Catharanthinae</taxon>
        <taxon>Catharanthus</taxon>
    </lineage>
</organism>
<comment type="caution">
    <text evidence="1">The sequence shown here is derived from an EMBL/GenBank/DDBJ whole genome shotgun (WGS) entry which is preliminary data.</text>
</comment>
<name>A0ACC0A2G6_CATRO</name>
<evidence type="ECO:0000313" key="1">
    <source>
        <dbReference type="EMBL" id="KAI5655077.1"/>
    </source>
</evidence>